<dbReference type="AlphaFoldDB" id="A0A2P2MMV5"/>
<dbReference type="EMBL" id="GGEC01051054">
    <property type="protein sequence ID" value="MBX31538.1"/>
    <property type="molecule type" value="Transcribed_RNA"/>
</dbReference>
<organism evidence="1">
    <name type="scientific">Rhizophora mucronata</name>
    <name type="common">Asiatic mangrove</name>
    <dbReference type="NCBI Taxonomy" id="61149"/>
    <lineage>
        <taxon>Eukaryota</taxon>
        <taxon>Viridiplantae</taxon>
        <taxon>Streptophyta</taxon>
        <taxon>Embryophyta</taxon>
        <taxon>Tracheophyta</taxon>
        <taxon>Spermatophyta</taxon>
        <taxon>Magnoliopsida</taxon>
        <taxon>eudicotyledons</taxon>
        <taxon>Gunneridae</taxon>
        <taxon>Pentapetalae</taxon>
        <taxon>rosids</taxon>
        <taxon>fabids</taxon>
        <taxon>Malpighiales</taxon>
        <taxon>Rhizophoraceae</taxon>
        <taxon>Rhizophora</taxon>
    </lineage>
</organism>
<evidence type="ECO:0000313" key="1">
    <source>
        <dbReference type="EMBL" id="MBX31538.1"/>
    </source>
</evidence>
<proteinExistence type="predicted"/>
<protein>
    <submittedName>
        <fullName evidence="1">Uncharacterized protein</fullName>
    </submittedName>
</protein>
<sequence>MQVWHDTCDTIRALTVGNSNKRFKSTHKRKQAQQLKESSMLTKPLSLCRLKHIPVYERCLFLKDRFCTDLMTVRWT</sequence>
<reference evidence="1" key="1">
    <citation type="submission" date="2018-02" db="EMBL/GenBank/DDBJ databases">
        <title>Rhizophora mucronata_Transcriptome.</title>
        <authorList>
            <person name="Meera S.P."/>
            <person name="Sreeshan A."/>
            <person name="Augustine A."/>
        </authorList>
    </citation>
    <scope>NUCLEOTIDE SEQUENCE</scope>
    <source>
        <tissue evidence="1">Leaf</tissue>
    </source>
</reference>
<accession>A0A2P2MMV5</accession>
<name>A0A2P2MMV5_RHIMU</name>